<dbReference type="AlphaFoldDB" id="A0A8H6KCN7"/>
<evidence type="ECO:0000313" key="3">
    <source>
        <dbReference type="Proteomes" id="UP000654918"/>
    </source>
</evidence>
<evidence type="ECO:0000259" key="1">
    <source>
        <dbReference type="Pfam" id="PF06985"/>
    </source>
</evidence>
<feature type="domain" description="Heterokaryon incompatibility" evidence="1">
    <location>
        <begin position="76"/>
        <end position="188"/>
    </location>
</feature>
<dbReference type="PANTHER" id="PTHR33112:SF1">
    <property type="entry name" value="HETEROKARYON INCOMPATIBILITY DOMAIN-CONTAINING PROTEIN"/>
    <property type="match status" value="1"/>
</dbReference>
<reference evidence="2" key="1">
    <citation type="journal article" date="2020" name="Phytopathology">
        <title>Genome Sequence Resources of Colletotrichum truncatum, C. plurivorum, C. musicola, and C. sojae: Four Species Pathogenic to Soybean (Glycine max).</title>
        <authorList>
            <person name="Rogerio F."/>
            <person name="Boufleur T.R."/>
            <person name="Ciampi-Guillardi M."/>
            <person name="Sukno S.A."/>
            <person name="Thon M.R."/>
            <person name="Massola Junior N.S."/>
            <person name="Baroncelli R."/>
        </authorList>
    </citation>
    <scope>NUCLEOTIDE SEQUENCE</scope>
    <source>
        <strain evidence="2">LFN00145</strain>
    </source>
</reference>
<comment type="caution">
    <text evidence="2">The sequence shown here is derived from an EMBL/GenBank/DDBJ whole genome shotgun (WGS) entry which is preliminary data.</text>
</comment>
<proteinExistence type="predicted"/>
<keyword evidence="3" id="KW-1185">Reference proteome</keyword>
<organism evidence="2 3">
    <name type="scientific">Colletotrichum plurivorum</name>
    <dbReference type="NCBI Taxonomy" id="2175906"/>
    <lineage>
        <taxon>Eukaryota</taxon>
        <taxon>Fungi</taxon>
        <taxon>Dikarya</taxon>
        <taxon>Ascomycota</taxon>
        <taxon>Pezizomycotina</taxon>
        <taxon>Sordariomycetes</taxon>
        <taxon>Hypocreomycetidae</taxon>
        <taxon>Glomerellales</taxon>
        <taxon>Glomerellaceae</taxon>
        <taxon>Colletotrichum</taxon>
        <taxon>Colletotrichum orchidearum species complex</taxon>
    </lineage>
</organism>
<dbReference type="Proteomes" id="UP000654918">
    <property type="component" value="Unassembled WGS sequence"/>
</dbReference>
<dbReference type="InterPro" id="IPR010730">
    <property type="entry name" value="HET"/>
</dbReference>
<dbReference type="Pfam" id="PF06985">
    <property type="entry name" value="HET"/>
    <property type="match status" value="1"/>
</dbReference>
<sequence length="564" mass="63257">MDGKDAAVPVPPDAMDTSDCKVCDEIWSALVGCARNSTVFVAVNVGSFEEALSSPCSRHRPLVLQKPYALEDPSISSQLAPMVQHAIGLTRVIGHRYLWVDTLCIDHSRVAESVRELQSMGAIYANATLTIVALDGDAQDGFPGLRGISPSKKSDNGRYVPFGGELFVHENDLMEVSPYHKRGWTYQEFHMSPRRLIFSNNSLHWFCQRSVWEEHLYEANKDLEPYLGEIMRGMPNLDSLSMLIQDYNKCELAFDEDALPGITGLLTAFSRSFSGGFLCGIPEMLFEAALSWKPYWKHTDLRRRTPSNRPESSRLRPCHLPSWSWIGWQGPVDIGTKEAGPVQIRDTCIRETIPITICPLPTGWTRHAVPAVTKLAETNGELPELLLYPDGCGDYTFRSGSPADGREEDEWHWPFPVPDIQESTLPSIPEQSPFICCDTQRCRVFAFQAAKETAEETWLLSNSKRIIGRLHLHNDEQLRGFPKSDADWAAAKEVELVAICRVRSHSKTFDQEKGGYTLPLKSWDAYVVLWVEWADGVAYRLASGEVEKEAWEGLALEDVALVLG</sequence>
<protein>
    <submittedName>
        <fullName evidence="2">Heterokaryon incompatibility protein</fullName>
    </submittedName>
</protein>
<gene>
    <name evidence="2" type="ORF">CPLU01_08571</name>
</gene>
<dbReference type="PANTHER" id="PTHR33112">
    <property type="entry name" value="DOMAIN PROTEIN, PUTATIVE-RELATED"/>
    <property type="match status" value="1"/>
</dbReference>
<accession>A0A8H6KCN7</accession>
<evidence type="ECO:0000313" key="2">
    <source>
        <dbReference type="EMBL" id="KAF6828296.1"/>
    </source>
</evidence>
<dbReference type="EMBL" id="WIGO01000124">
    <property type="protein sequence ID" value="KAF6828296.1"/>
    <property type="molecule type" value="Genomic_DNA"/>
</dbReference>
<name>A0A8H6KCN7_9PEZI</name>